<feature type="region of interest" description="Disordered" evidence="1">
    <location>
        <begin position="399"/>
        <end position="420"/>
    </location>
</feature>
<dbReference type="Proteomes" id="UP000515811">
    <property type="component" value="Chromosome"/>
</dbReference>
<reference evidence="2 3" key="1">
    <citation type="submission" date="2020-08" db="EMBL/GenBank/DDBJ databases">
        <title>Genome sequence of Diaphorobacter ruginosibacter DSM 27467T.</title>
        <authorList>
            <person name="Hyun D.-W."/>
            <person name="Bae J.-W."/>
        </authorList>
    </citation>
    <scope>NUCLEOTIDE SEQUENCE [LARGE SCALE GENOMIC DNA]</scope>
    <source>
        <strain evidence="2 3">DSM 27467</strain>
    </source>
</reference>
<accession>A0A7G9RIP6</accession>
<gene>
    <name evidence="2" type="ORF">H9K76_12410</name>
</gene>
<dbReference type="AlphaFoldDB" id="A0A7G9RIP6"/>
<sequence length="420" mass="46745">MNQLLDAWQAVLAERFPDCHILCEEDATARIEVPGAGVLKIDVFVHDLKPGGLSARRWEPGVEMRPHERMHGWMSISDAQGKRMHFEVTCSAERFGQVVDDWLSPLPPVPAQLTVAPGQGHASPARKRTAVTTSTDRGREPAIEVDVSPALLEALPDATQELARWRADLARIAAARVSASWPLDEKGRPVARSVAVLAAYGPPTRKRQPCLLLVSGAQRDMPLWRVRLSNEFLHNHRFDWTQAPWQWAGDADPPVLGGKALEAGMLIREGRVGQACDLLGVRVSDRVRLLAAGLPFERFLRMPASWPDELAHALRQLAPWRMARGLERIQSELERTNKKPPRPGSWQRKLFWLSGQRSQVKYGLGIRFAADGIPELDIIATASNEHFPDVDWRWGETARHQPVNQVSTTPGGAQMSSSKV</sequence>
<evidence type="ECO:0000313" key="2">
    <source>
        <dbReference type="EMBL" id="QNN55471.1"/>
    </source>
</evidence>
<protein>
    <submittedName>
        <fullName evidence="2">Uncharacterized protein</fullName>
    </submittedName>
</protein>
<dbReference type="RefSeq" id="WP_187595744.1">
    <property type="nucleotide sequence ID" value="NZ_CP060714.1"/>
</dbReference>
<name>A0A7G9RIP6_9BURK</name>
<feature type="region of interest" description="Disordered" evidence="1">
    <location>
        <begin position="115"/>
        <end position="140"/>
    </location>
</feature>
<evidence type="ECO:0000313" key="3">
    <source>
        <dbReference type="Proteomes" id="UP000515811"/>
    </source>
</evidence>
<organism evidence="2 3">
    <name type="scientific">Diaphorobacter ruginosibacter</name>
    <dbReference type="NCBI Taxonomy" id="1715720"/>
    <lineage>
        <taxon>Bacteria</taxon>
        <taxon>Pseudomonadati</taxon>
        <taxon>Pseudomonadota</taxon>
        <taxon>Betaproteobacteria</taxon>
        <taxon>Burkholderiales</taxon>
        <taxon>Comamonadaceae</taxon>
        <taxon>Diaphorobacter</taxon>
    </lineage>
</organism>
<evidence type="ECO:0000256" key="1">
    <source>
        <dbReference type="SAM" id="MobiDB-lite"/>
    </source>
</evidence>
<proteinExistence type="predicted"/>
<keyword evidence="3" id="KW-1185">Reference proteome</keyword>
<feature type="compositionally biased region" description="Polar residues" evidence="1">
    <location>
        <begin position="402"/>
        <end position="420"/>
    </location>
</feature>
<dbReference type="EMBL" id="CP060714">
    <property type="protein sequence ID" value="QNN55471.1"/>
    <property type="molecule type" value="Genomic_DNA"/>
</dbReference>
<dbReference type="KEGG" id="drg:H9K76_12410"/>